<accession>A0A165IWA3</accession>
<evidence type="ECO:0000256" key="1">
    <source>
        <dbReference type="SAM" id="MobiDB-lite"/>
    </source>
</evidence>
<dbReference type="InParanoid" id="A0A165IWA3"/>
<protein>
    <submittedName>
        <fullName evidence="2">Uncharacterized protein</fullName>
    </submittedName>
</protein>
<gene>
    <name evidence="2" type="ORF">CALCODRAFT_506480</name>
</gene>
<evidence type="ECO:0000313" key="2">
    <source>
        <dbReference type="EMBL" id="KZT61062.1"/>
    </source>
</evidence>
<dbReference type="EMBL" id="KV423926">
    <property type="protein sequence ID" value="KZT61062.1"/>
    <property type="molecule type" value="Genomic_DNA"/>
</dbReference>
<feature type="region of interest" description="Disordered" evidence="1">
    <location>
        <begin position="1"/>
        <end position="28"/>
    </location>
</feature>
<reference evidence="2 3" key="1">
    <citation type="journal article" date="2016" name="Mol. Biol. Evol.">
        <title>Comparative Genomics of Early-Diverging Mushroom-Forming Fungi Provides Insights into the Origins of Lignocellulose Decay Capabilities.</title>
        <authorList>
            <person name="Nagy L.G."/>
            <person name="Riley R."/>
            <person name="Tritt A."/>
            <person name="Adam C."/>
            <person name="Daum C."/>
            <person name="Floudas D."/>
            <person name="Sun H."/>
            <person name="Yadav J.S."/>
            <person name="Pangilinan J."/>
            <person name="Larsson K.H."/>
            <person name="Matsuura K."/>
            <person name="Barry K."/>
            <person name="Labutti K."/>
            <person name="Kuo R."/>
            <person name="Ohm R.A."/>
            <person name="Bhattacharya S.S."/>
            <person name="Shirouzu T."/>
            <person name="Yoshinaga Y."/>
            <person name="Martin F.M."/>
            <person name="Grigoriev I.V."/>
            <person name="Hibbett D.S."/>
        </authorList>
    </citation>
    <scope>NUCLEOTIDE SEQUENCE [LARGE SCALE GENOMIC DNA]</scope>
    <source>
        <strain evidence="2 3">HHB12733</strain>
    </source>
</reference>
<evidence type="ECO:0000313" key="3">
    <source>
        <dbReference type="Proteomes" id="UP000076842"/>
    </source>
</evidence>
<name>A0A165IWA3_9BASI</name>
<proteinExistence type="predicted"/>
<dbReference type="AlphaFoldDB" id="A0A165IWA3"/>
<organism evidence="2 3">
    <name type="scientific">Calocera cornea HHB12733</name>
    <dbReference type="NCBI Taxonomy" id="1353952"/>
    <lineage>
        <taxon>Eukaryota</taxon>
        <taxon>Fungi</taxon>
        <taxon>Dikarya</taxon>
        <taxon>Basidiomycota</taxon>
        <taxon>Agaricomycotina</taxon>
        <taxon>Dacrymycetes</taxon>
        <taxon>Dacrymycetales</taxon>
        <taxon>Dacrymycetaceae</taxon>
        <taxon>Calocera</taxon>
    </lineage>
</organism>
<sequence length="205" mass="22642">MPHQAGIGNYPSPPADIHELGRRDNQGPFEVENGPLCAAHRDALWMESMNCMHAQEHLMEILHAHLGGSFFLIGSPGAGIPRTWSASYSQDIQNNSNMTEQAEHMCVIFDTIIRSLNAPEQPTTTKLHDKTDRSPFSDINLALGPLKLTSDQLVHIHGALERFESSEGCSEVLMKELQSDDTMTEEQTEVASAVLRLVRGVRGQT</sequence>
<dbReference type="Proteomes" id="UP000076842">
    <property type="component" value="Unassembled WGS sequence"/>
</dbReference>
<feature type="compositionally biased region" description="Basic and acidic residues" evidence="1">
    <location>
        <begin position="16"/>
        <end position="25"/>
    </location>
</feature>
<keyword evidence="3" id="KW-1185">Reference proteome</keyword>